<proteinExistence type="predicted"/>
<keyword evidence="1" id="KW-0732">Signal</keyword>
<keyword evidence="3" id="KW-1185">Reference proteome</keyword>
<dbReference type="RefSeq" id="WP_353334368.1">
    <property type="nucleotide sequence ID" value="NZ_AP028055.1"/>
</dbReference>
<protein>
    <recommendedName>
        <fullName evidence="4">Outer membrane protein beta-barrel domain-containing protein</fullName>
    </recommendedName>
</protein>
<dbReference type="EMBL" id="AP028055">
    <property type="protein sequence ID" value="BEG99170.1"/>
    <property type="molecule type" value="Genomic_DNA"/>
</dbReference>
<evidence type="ECO:0000313" key="3">
    <source>
        <dbReference type="Proteomes" id="UP001496674"/>
    </source>
</evidence>
<accession>A0ABM8IAY3</accession>
<gene>
    <name evidence="2" type="ORF">BSYN_14350</name>
</gene>
<evidence type="ECO:0000256" key="1">
    <source>
        <dbReference type="SAM" id="SignalP"/>
    </source>
</evidence>
<feature type="signal peptide" evidence="1">
    <location>
        <begin position="1"/>
        <end position="24"/>
    </location>
</feature>
<name>A0ABM8IAY3_9BACE</name>
<organism evidence="2 3">
    <name type="scientific">Bacteroides sedimenti</name>
    <dbReference type="NCBI Taxonomy" id="2136147"/>
    <lineage>
        <taxon>Bacteria</taxon>
        <taxon>Pseudomonadati</taxon>
        <taxon>Bacteroidota</taxon>
        <taxon>Bacteroidia</taxon>
        <taxon>Bacteroidales</taxon>
        <taxon>Bacteroidaceae</taxon>
        <taxon>Bacteroides</taxon>
    </lineage>
</organism>
<evidence type="ECO:0008006" key="4">
    <source>
        <dbReference type="Google" id="ProtNLM"/>
    </source>
</evidence>
<dbReference type="Pfam" id="PF19515">
    <property type="entry name" value="DUF6048"/>
    <property type="match status" value="1"/>
</dbReference>
<feature type="chain" id="PRO_5045785513" description="Outer membrane protein beta-barrel domain-containing protein" evidence="1">
    <location>
        <begin position="25"/>
        <end position="232"/>
    </location>
</feature>
<dbReference type="InterPro" id="IPR046111">
    <property type="entry name" value="DUF6048"/>
</dbReference>
<sequence length="232" mass="26056">MKKRIFASFISLAALLVLSIPLSAQTQKQIKKPLKVFKENIPLYNGTFVGVDLFGIGSKAFGGNSISSEVSVDVSLKNRFFPIAEVGFGKTDMDKNGISYQSSAPYFRLGMNYNLMYKKNNLSHIYIGARYGFSSLSYDVKGPALTDDIYPTSNNTPFVYNGEKTNAHWMELLFGIRAQVHKNFLMGWSLRYKARISVKENEHSTPEYIPGFGNNKSTNFGATYSLIYKLPF</sequence>
<reference evidence="2 3" key="1">
    <citation type="submission" date="2023-04" db="EMBL/GenBank/DDBJ databases">
        <title>Draft genome sequence of acteroides sedimenti strain YN3PY1.</title>
        <authorList>
            <person name="Yoshida N."/>
        </authorList>
    </citation>
    <scope>NUCLEOTIDE SEQUENCE [LARGE SCALE GENOMIC DNA]</scope>
    <source>
        <strain evidence="2 3">YN3PY1</strain>
    </source>
</reference>
<evidence type="ECO:0000313" key="2">
    <source>
        <dbReference type="EMBL" id="BEG99170.1"/>
    </source>
</evidence>
<dbReference type="Proteomes" id="UP001496674">
    <property type="component" value="Chromosome"/>
</dbReference>